<dbReference type="Proteomes" id="UP001484199">
    <property type="component" value="Chromosome"/>
</dbReference>
<protein>
    <submittedName>
        <fullName evidence="2">Uncharacterized protein</fullName>
    </submittedName>
</protein>
<organism evidence="2 3">
    <name type="scientific">Ash yellows phytoplasma</name>
    <dbReference type="NCBI Taxonomy" id="35780"/>
    <lineage>
        <taxon>Bacteria</taxon>
        <taxon>Bacillati</taxon>
        <taxon>Mycoplasmatota</taxon>
        <taxon>Mollicutes</taxon>
        <taxon>Acholeplasmatales</taxon>
        <taxon>Acholeplasmataceae</taxon>
        <taxon>Candidatus Phytoplasma</taxon>
        <taxon>16SrVII (Ash yellows group)</taxon>
    </lineage>
</organism>
<evidence type="ECO:0000313" key="2">
    <source>
        <dbReference type="EMBL" id="WYY26619.1"/>
    </source>
</evidence>
<keyword evidence="3" id="KW-1185">Reference proteome</keyword>
<name>A0ABZ2U9C0_ASHYP</name>
<feature type="region of interest" description="Disordered" evidence="1">
    <location>
        <begin position="59"/>
        <end position="78"/>
    </location>
</feature>
<sequence length="78" mass="8991">MIIKKTDLSSSNEKQFKTIYKMNVNQNKNNSLKMSYYISDKDSSLQSVSDKINIINSINKPKNNDANNFTKLKRSQSI</sequence>
<reference evidence="2" key="1">
    <citation type="submission" date="2024-03" db="EMBL/GenBank/DDBJ databases">
        <title>The Complete Genome of 'Candidatus Phytoplasma fraxini' AshY1 from the Ash Yellows Group.</title>
        <authorList>
            <person name="Boehm J.W."/>
            <person name="Huettel B."/>
            <person name="Schneider B."/>
            <person name="Kube M."/>
        </authorList>
    </citation>
    <scope>NUCLEOTIDE SEQUENCE [LARGE SCALE GENOMIC DNA]</scope>
    <source>
        <strain evidence="2">AshY1</strain>
    </source>
</reference>
<dbReference type="EMBL" id="CP146843">
    <property type="protein sequence ID" value="WYY26619.1"/>
    <property type="molecule type" value="Genomic_DNA"/>
</dbReference>
<evidence type="ECO:0000256" key="1">
    <source>
        <dbReference type="SAM" id="MobiDB-lite"/>
    </source>
</evidence>
<gene>
    <name evidence="2" type="ORF">AshY1_05210</name>
</gene>
<evidence type="ECO:0000313" key="3">
    <source>
        <dbReference type="Proteomes" id="UP001484199"/>
    </source>
</evidence>
<accession>A0ABZ2U9C0</accession>
<proteinExistence type="predicted"/>